<gene>
    <name evidence="7" type="ORF">AMELA_G00155890</name>
</gene>
<evidence type="ECO:0000256" key="6">
    <source>
        <dbReference type="SAM" id="Phobius"/>
    </source>
</evidence>
<evidence type="ECO:0000256" key="5">
    <source>
        <dbReference type="ARBA" id="ARBA00023136"/>
    </source>
</evidence>
<evidence type="ECO:0000256" key="2">
    <source>
        <dbReference type="ARBA" id="ARBA00006843"/>
    </source>
</evidence>
<protein>
    <submittedName>
        <fullName evidence="7">Uncharacterized protein</fullName>
    </submittedName>
</protein>
<keyword evidence="3 6" id="KW-0812">Transmembrane</keyword>
<comment type="caution">
    <text evidence="7">The sequence shown here is derived from an EMBL/GenBank/DDBJ whole genome shotgun (WGS) entry which is preliminary data.</text>
</comment>
<dbReference type="InterPro" id="IPR051517">
    <property type="entry name" value="IFITM_antiviral_protein"/>
</dbReference>
<reference evidence="7 8" key="1">
    <citation type="submission" date="2020-02" db="EMBL/GenBank/DDBJ databases">
        <title>A chromosome-scale genome assembly of the black bullhead catfish (Ameiurus melas).</title>
        <authorList>
            <person name="Wen M."/>
            <person name="Zham M."/>
            <person name="Cabau C."/>
            <person name="Klopp C."/>
            <person name="Donnadieu C."/>
            <person name="Roques C."/>
            <person name="Bouchez O."/>
            <person name="Lampietro C."/>
            <person name="Jouanno E."/>
            <person name="Herpin A."/>
            <person name="Louis A."/>
            <person name="Berthelot C."/>
            <person name="Parey E."/>
            <person name="Roest-Crollius H."/>
            <person name="Braasch I."/>
            <person name="Postlethwait J."/>
            <person name="Robinson-Rechavi M."/>
            <person name="Echchiki A."/>
            <person name="Begum T."/>
            <person name="Montfort J."/>
            <person name="Schartl M."/>
            <person name="Bobe J."/>
            <person name="Guiguen Y."/>
        </authorList>
    </citation>
    <scope>NUCLEOTIDE SEQUENCE [LARGE SCALE GENOMIC DNA]</scope>
    <source>
        <strain evidence="7">M_S1</strain>
        <tissue evidence="7">Blood</tissue>
    </source>
</reference>
<dbReference type="Proteomes" id="UP000593565">
    <property type="component" value="Unassembled WGS sequence"/>
</dbReference>
<feature type="transmembrane region" description="Helical" evidence="6">
    <location>
        <begin position="83"/>
        <end position="109"/>
    </location>
</feature>
<evidence type="ECO:0000256" key="3">
    <source>
        <dbReference type="ARBA" id="ARBA00022692"/>
    </source>
</evidence>
<keyword evidence="5 6" id="KW-0472">Membrane</keyword>
<comment type="similarity">
    <text evidence="2">Belongs to the CD225/Dispanin family.</text>
</comment>
<dbReference type="PANTHER" id="PTHR13999">
    <property type="entry name" value="INTERFERON INDUCIBLE TRANSMEMBRANE PROTEIN"/>
    <property type="match status" value="1"/>
</dbReference>
<comment type="subcellular location">
    <subcellularLocation>
        <location evidence="1">Membrane</location>
    </subcellularLocation>
</comment>
<organism evidence="7 8">
    <name type="scientific">Ameiurus melas</name>
    <name type="common">Black bullhead</name>
    <name type="synonym">Silurus melas</name>
    <dbReference type="NCBI Taxonomy" id="219545"/>
    <lineage>
        <taxon>Eukaryota</taxon>
        <taxon>Metazoa</taxon>
        <taxon>Chordata</taxon>
        <taxon>Craniata</taxon>
        <taxon>Vertebrata</taxon>
        <taxon>Euteleostomi</taxon>
        <taxon>Actinopterygii</taxon>
        <taxon>Neopterygii</taxon>
        <taxon>Teleostei</taxon>
        <taxon>Ostariophysi</taxon>
        <taxon>Siluriformes</taxon>
        <taxon>Ictaluridae</taxon>
        <taxon>Ameiurus</taxon>
    </lineage>
</organism>
<evidence type="ECO:0000313" key="7">
    <source>
        <dbReference type="EMBL" id="KAF4081012.1"/>
    </source>
</evidence>
<dbReference type="EMBL" id="JAAGNN010000013">
    <property type="protein sequence ID" value="KAF4081012.1"/>
    <property type="molecule type" value="Genomic_DNA"/>
</dbReference>
<feature type="transmembrane region" description="Helical" evidence="6">
    <location>
        <begin position="37"/>
        <end position="62"/>
    </location>
</feature>
<sequence length="119" mass="12712">MIPSTMQSSMVPLNAPPGDGRGPGTVVVVMPQHPPDYVVWSIASFIYGIPCCLGLVALIFSIKSRDRKMMGDLNGAKDYGSKAFCLNGVTLALTIVIIIIIILATVLAGPGRPNRYSYM</sequence>
<dbReference type="AlphaFoldDB" id="A0A7J6ADS5"/>
<dbReference type="Pfam" id="PF04505">
    <property type="entry name" value="CD225"/>
    <property type="match status" value="1"/>
</dbReference>
<evidence type="ECO:0000256" key="1">
    <source>
        <dbReference type="ARBA" id="ARBA00004370"/>
    </source>
</evidence>
<name>A0A7J6ADS5_AMEME</name>
<dbReference type="InterPro" id="IPR007593">
    <property type="entry name" value="CD225/Dispanin_fam"/>
</dbReference>
<evidence type="ECO:0000256" key="4">
    <source>
        <dbReference type="ARBA" id="ARBA00022989"/>
    </source>
</evidence>
<dbReference type="GO" id="GO:0005886">
    <property type="term" value="C:plasma membrane"/>
    <property type="evidence" value="ECO:0007669"/>
    <property type="project" value="TreeGrafter"/>
</dbReference>
<accession>A0A7J6ADS5</accession>
<evidence type="ECO:0000313" key="8">
    <source>
        <dbReference type="Proteomes" id="UP000593565"/>
    </source>
</evidence>
<keyword evidence="8" id="KW-1185">Reference proteome</keyword>
<proteinExistence type="inferred from homology"/>
<keyword evidence="4 6" id="KW-1133">Transmembrane helix</keyword>